<keyword evidence="2" id="KW-0677">Repeat</keyword>
<protein>
    <recommendedName>
        <fullName evidence="5">F-box domain-containing protein</fullName>
    </recommendedName>
</protein>
<dbReference type="InterPro" id="IPR051075">
    <property type="entry name" value="SCF_subunit_WD-repeat"/>
</dbReference>
<dbReference type="PROSITE" id="PS50294">
    <property type="entry name" value="WD_REPEATS_REGION"/>
    <property type="match status" value="2"/>
</dbReference>
<evidence type="ECO:0000256" key="2">
    <source>
        <dbReference type="ARBA" id="ARBA00022737"/>
    </source>
</evidence>
<feature type="compositionally biased region" description="Low complexity" evidence="4">
    <location>
        <begin position="815"/>
        <end position="834"/>
    </location>
</feature>
<evidence type="ECO:0000313" key="7">
    <source>
        <dbReference type="Proteomes" id="UP000823561"/>
    </source>
</evidence>
<organism evidence="6 7">
    <name type="scientific">Alosa alosa</name>
    <name type="common">allis shad</name>
    <dbReference type="NCBI Taxonomy" id="278164"/>
    <lineage>
        <taxon>Eukaryota</taxon>
        <taxon>Metazoa</taxon>
        <taxon>Chordata</taxon>
        <taxon>Craniata</taxon>
        <taxon>Vertebrata</taxon>
        <taxon>Euteleostomi</taxon>
        <taxon>Actinopterygii</taxon>
        <taxon>Neopterygii</taxon>
        <taxon>Teleostei</taxon>
        <taxon>Clupei</taxon>
        <taxon>Clupeiformes</taxon>
        <taxon>Clupeoidei</taxon>
        <taxon>Clupeidae</taxon>
        <taxon>Alosa</taxon>
    </lineage>
</organism>
<dbReference type="PANTHER" id="PTHR19872:SF7">
    <property type="entry name" value="F-BOX AND WD REPEAT DOMAIN CONTAINING PROTEIN 10B-RELATED"/>
    <property type="match status" value="1"/>
</dbReference>
<dbReference type="AlphaFoldDB" id="A0AAV6FR72"/>
<proteinExistence type="predicted"/>
<dbReference type="Gene3D" id="2.130.10.10">
    <property type="entry name" value="YVTN repeat-like/Quinoprotein amine dehydrogenase"/>
    <property type="match status" value="1"/>
</dbReference>
<feature type="region of interest" description="Disordered" evidence="4">
    <location>
        <begin position="815"/>
        <end position="854"/>
    </location>
</feature>
<dbReference type="PROSITE" id="PS00678">
    <property type="entry name" value="WD_REPEATS_1"/>
    <property type="match status" value="1"/>
</dbReference>
<dbReference type="SUPFAM" id="SSF50978">
    <property type="entry name" value="WD40 repeat-like"/>
    <property type="match status" value="1"/>
</dbReference>
<dbReference type="InterPro" id="IPR015943">
    <property type="entry name" value="WD40/YVTN_repeat-like_dom_sf"/>
</dbReference>
<dbReference type="PROSITE" id="PS50082">
    <property type="entry name" value="WD_REPEATS_2"/>
    <property type="match status" value="2"/>
</dbReference>
<dbReference type="InterPro" id="IPR036047">
    <property type="entry name" value="F-box-like_dom_sf"/>
</dbReference>
<feature type="region of interest" description="Disordered" evidence="4">
    <location>
        <begin position="250"/>
        <end position="278"/>
    </location>
</feature>
<dbReference type="PROSITE" id="PS50181">
    <property type="entry name" value="FBOX"/>
    <property type="match status" value="1"/>
</dbReference>
<dbReference type="Gene3D" id="1.20.1280.50">
    <property type="match status" value="1"/>
</dbReference>
<dbReference type="InterPro" id="IPR001680">
    <property type="entry name" value="WD40_rpt"/>
</dbReference>
<dbReference type="PANTHER" id="PTHR19872">
    <property type="entry name" value="UBIQUITIN LIGASE SPECIFICITY FACTOR/HREP PROTEIN"/>
    <property type="match status" value="1"/>
</dbReference>
<evidence type="ECO:0000256" key="1">
    <source>
        <dbReference type="ARBA" id="ARBA00022574"/>
    </source>
</evidence>
<reference evidence="6" key="1">
    <citation type="submission" date="2020-10" db="EMBL/GenBank/DDBJ databases">
        <title>Chromosome-scale genome assembly of the Allis shad, Alosa alosa.</title>
        <authorList>
            <person name="Margot Z."/>
            <person name="Christophe K."/>
            <person name="Cabau C."/>
            <person name="Louis A."/>
            <person name="Berthelot C."/>
            <person name="Parey E."/>
            <person name="Roest Crollius H."/>
            <person name="Montfort J."/>
            <person name="Robinson-Rechavi M."/>
            <person name="Bucao C."/>
            <person name="Bouchez O."/>
            <person name="Gislard M."/>
            <person name="Lluch J."/>
            <person name="Milhes M."/>
            <person name="Lampietro C."/>
            <person name="Lopez Roques C."/>
            <person name="Donnadieu C."/>
            <person name="Braasch I."/>
            <person name="Desvignes T."/>
            <person name="Postlethwait J."/>
            <person name="Bobe J."/>
            <person name="Guiguen Y."/>
        </authorList>
    </citation>
    <scope>NUCLEOTIDE SEQUENCE</scope>
    <source>
        <strain evidence="6">M-15738</strain>
        <tissue evidence="6">Blood</tissue>
    </source>
</reference>
<gene>
    <name evidence="6" type="ORF">AALO_G00280070</name>
</gene>
<feature type="repeat" description="WD" evidence="3">
    <location>
        <begin position="465"/>
        <end position="506"/>
    </location>
</feature>
<dbReference type="Pfam" id="PF00400">
    <property type="entry name" value="WD40"/>
    <property type="match status" value="2"/>
</dbReference>
<dbReference type="CDD" id="cd00200">
    <property type="entry name" value="WD40"/>
    <property type="match status" value="1"/>
</dbReference>
<sequence>MRNLEGKGKTEFMTDCQWRCKDEDSGLSCGNCQSCVLSSKVLQTIYWFLKTGELTKRKFLSGVLARCENSGILENISNVLEVTMGKDFTYARSRLKPGLSGDASHCSSNRALDPKILKDDIRQTWDWFSHSSNWTKSNYLMEMLSLCDTELLHILGNLVHVLLVREKRNPHTLRSALGDTTEDEIASIPESHYSFSSDGNPDLELLICASSVYGAVDLPFRCQADDVMESTVDTGCGSLTTVSDGGHKETSYAGYGSATSGRDERDASDTDSAYSDDPALTVVPKSSRSFSGVGRHRDFIRQLPVHITKRILGLLDSTSLLSCLNVSQHWQYLALEVQHEGRVKRLLENKAMSLQGKPKVVNPAFARFQDVLVAARDDEKFMYLSSRSRKDGAFESAYTGVITKTVTMEERNVFCGVYNILLMHSREDPSRVAHYSGGQLVVTGSKDRVVRLVDVVAQREVPPAMHGHAGSIRAVLLCEDRGLVFSAGYDLSIRCWNVKTGACTALFRGHTGTINCLDLHGDRLASGSKDGRVKVWNLSGKCEESLRFKHNQPVLCVKMDKSYVLSSCAEGLVKMWSLETASILKVIEAHKGPVGCLYMNEWHILTGGTDGEVMAWSVNPDFKKCLMTYRHPMEVLSLTCQYLRAITGCRDGKIRIFNFVTGDCLKVIRACGHNTPVHSIHVAGNNMVVDTDAGIFLLQFAKVRWDYMSSSECEAQEEPSVFAEETEADLRKHSDTYVRARRMAVIGSSSHKLFPLADQGNETFSHHARSLSALSMTHAREVQQEWMRLVAWTPRQPYRHNRAYIDLQPEFMPKGPSALSSSSGHGHNASHAPSTATSDLGREQSLTSSELSRSEKALLHRVQTRGLHQPVTPERMLLTMGSSSQLCPLAEPLRANLECNARVRDAWGSKPPPSPPKDDLCRRPDTTPPPPTAASPSTHMHKAPSPPLLVEGRLQPNTPRLPQQSLYKHTNVIYTPLMHLASEPDPNPNPNPVPSWGTSSISARDPRPLELEEPPLAR</sequence>
<dbReference type="InterPro" id="IPR019775">
    <property type="entry name" value="WD40_repeat_CS"/>
</dbReference>
<dbReference type="Proteomes" id="UP000823561">
    <property type="component" value="Chromosome 22"/>
</dbReference>
<dbReference type="CDD" id="cd22136">
    <property type="entry name" value="F-box_FBXW10"/>
    <property type="match status" value="1"/>
</dbReference>
<feature type="domain" description="F-box" evidence="5">
    <location>
        <begin position="297"/>
        <end position="346"/>
    </location>
</feature>
<dbReference type="InterPro" id="IPR001810">
    <property type="entry name" value="F-box_dom"/>
</dbReference>
<keyword evidence="7" id="KW-1185">Reference proteome</keyword>
<dbReference type="EMBL" id="JADWDJ010000022">
    <property type="protein sequence ID" value="KAG5262886.1"/>
    <property type="molecule type" value="Genomic_DNA"/>
</dbReference>
<comment type="caution">
    <text evidence="6">The sequence shown here is derived from an EMBL/GenBank/DDBJ whole genome shotgun (WGS) entry which is preliminary data.</text>
</comment>
<dbReference type="InterPro" id="IPR036322">
    <property type="entry name" value="WD40_repeat_dom_sf"/>
</dbReference>
<evidence type="ECO:0000256" key="3">
    <source>
        <dbReference type="PROSITE-ProRule" id="PRU00221"/>
    </source>
</evidence>
<feature type="region of interest" description="Disordered" evidence="4">
    <location>
        <begin position="905"/>
        <end position="965"/>
    </location>
</feature>
<dbReference type="SUPFAM" id="SSF81383">
    <property type="entry name" value="F-box domain"/>
    <property type="match status" value="1"/>
</dbReference>
<keyword evidence="1 3" id="KW-0853">WD repeat</keyword>
<feature type="compositionally biased region" description="Polar residues" evidence="4">
    <location>
        <begin position="955"/>
        <end position="965"/>
    </location>
</feature>
<feature type="compositionally biased region" description="Basic and acidic residues" evidence="4">
    <location>
        <begin position="916"/>
        <end position="925"/>
    </location>
</feature>
<name>A0AAV6FR72_9TELE</name>
<feature type="repeat" description="WD" evidence="3">
    <location>
        <begin position="507"/>
        <end position="539"/>
    </location>
</feature>
<dbReference type="SMART" id="SM00320">
    <property type="entry name" value="WD40"/>
    <property type="match status" value="6"/>
</dbReference>
<accession>A0AAV6FR72</accession>
<evidence type="ECO:0000256" key="4">
    <source>
        <dbReference type="SAM" id="MobiDB-lite"/>
    </source>
</evidence>
<evidence type="ECO:0000313" key="6">
    <source>
        <dbReference type="EMBL" id="KAG5262886.1"/>
    </source>
</evidence>
<feature type="region of interest" description="Disordered" evidence="4">
    <location>
        <begin position="979"/>
        <end position="1018"/>
    </location>
</feature>
<evidence type="ECO:0000259" key="5">
    <source>
        <dbReference type="PROSITE" id="PS50181"/>
    </source>
</evidence>